<organism evidence="3 4">
    <name type="scientific">Paenibacillus oceani</name>
    <dbReference type="NCBI Taxonomy" id="2772510"/>
    <lineage>
        <taxon>Bacteria</taxon>
        <taxon>Bacillati</taxon>
        <taxon>Bacillota</taxon>
        <taxon>Bacilli</taxon>
        <taxon>Bacillales</taxon>
        <taxon>Paenibacillaceae</taxon>
        <taxon>Paenibacillus</taxon>
    </lineage>
</organism>
<dbReference type="InterPro" id="IPR013783">
    <property type="entry name" value="Ig-like_fold"/>
</dbReference>
<feature type="chain" id="PRO_5037065921" description="Fibronectin type-III domain-containing protein" evidence="1">
    <location>
        <begin position="24"/>
        <end position="409"/>
    </location>
</feature>
<feature type="domain" description="Fibronectin type-III" evidence="2">
    <location>
        <begin position="148"/>
        <end position="240"/>
    </location>
</feature>
<protein>
    <recommendedName>
        <fullName evidence="2">Fibronectin type-III domain-containing protein</fullName>
    </recommendedName>
</protein>
<dbReference type="SUPFAM" id="SSF49265">
    <property type="entry name" value="Fibronectin type III"/>
    <property type="match status" value="1"/>
</dbReference>
<dbReference type="AlphaFoldDB" id="A0A927C7B6"/>
<evidence type="ECO:0000313" key="4">
    <source>
        <dbReference type="Proteomes" id="UP000639396"/>
    </source>
</evidence>
<dbReference type="PROSITE" id="PS50853">
    <property type="entry name" value="FN3"/>
    <property type="match status" value="1"/>
</dbReference>
<dbReference type="SMART" id="SM00060">
    <property type="entry name" value="FN3"/>
    <property type="match status" value="2"/>
</dbReference>
<dbReference type="InterPro" id="IPR003961">
    <property type="entry name" value="FN3_dom"/>
</dbReference>
<dbReference type="Proteomes" id="UP000639396">
    <property type="component" value="Unassembled WGS sequence"/>
</dbReference>
<accession>A0A927C7B6</accession>
<dbReference type="CDD" id="cd00063">
    <property type="entry name" value="FN3"/>
    <property type="match status" value="2"/>
</dbReference>
<gene>
    <name evidence="3" type="ORF">IDH45_04900</name>
</gene>
<reference evidence="3" key="1">
    <citation type="submission" date="2020-09" db="EMBL/GenBank/DDBJ databases">
        <title>A novel bacterium of genus Paenibacillus, isolated from South China Sea.</title>
        <authorList>
            <person name="Huang H."/>
            <person name="Mo K."/>
            <person name="Hu Y."/>
        </authorList>
    </citation>
    <scope>NUCLEOTIDE SEQUENCE</scope>
    <source>
        <strain evidence="3">IB182363</strain>
    </source>
</reference>
<keyword evidence="4" id="KW-1185">Reference proteome</keyword>
<evidence type="ECO:0000256" key="1">
    <source>
        <dbReference type="SAM" id="SignalP"/>
    </source>
</evidence>
<proteinExistence type="predicted"/>
<evidence type="ECO:0000313" key="3">
    <source>
        <dbReference type="EMBL" id="MBD2861327.1"/>
    </source>
</evidence>
<evidence type="ECO:0000259" key="2">
    <source>
        <dbReference type="PROSITE" id="PS50853"/>
    </source>
</evidence>
<comment type="caution">
    <text evidence="3">The sequence shown here is derived from an EMBL/GenBank/DDBJ whole genome shotgun (WGS) entry which is preliminary data.</text>
</comment>
<sequence>MKKVWLMLLLIASLLFGGTNAFADSSAPLPGLLRGKPAAAPGTVLFKMTDGLMQTYETVGGTAYSWTFARPVDVSGFLFYADSPHAQLHLYDERGAGVAGSGATTTEPTAPFPIQVSGVKTVRLTSADPGTLVKVYELELYGSPSPIVPTTPTGLTAAPSDRAVDLVWNAEPYATGYHVKKSPYSYGGPYSVVQTVYGTSYRDTAVANGIPYYYVVSAFNEFGESPNSQPVWAVPSLRPPAAPLHLTAVPGDSKVMLQWETVTGAVYYNVKRTSGVGGTYTTVGSSVYGYYTDLTTNNGTTYSYVVTAVNGAGESAPSTSAAATPYAPAPDRALLVILLNTGAIKEYDLTLAQANAFVAWYDNRASGWGAPGVYPLNRGDNNRGPFAQRTDYIAFPSIVSFEINAYSSE</sequence>
<dbReference type="InterPro" id="IPR036116">
    <property type="entry name" value="FN3_sf"/>
</dbReference>
<name>A0A927C7B6_9BACL</name>
<dbReference type="EMBL" id="JACXJA010000005">
    <property type="protein sequence ID" value="MBD2861327.1"/>
    <property type="molecule type" value="Genomic_DNA"/>
</dbReference>
<dbReference type="Gene3D" id="2.60.40.10">
    <property type="entry name" value="Immunoglobulins"/>
    <property type="match status" value="2"/>
</dbReference>
<feature type="signal peptide" evidence="1">
    <location>
        <begin position="1"/>
        <end position="23"/>
    </location>
</feature>
<keyword evidence="1" id="KW-0732">Signal</keyword>
<dbReference type="RefSeq" id="WP_190925234.1">
    <property type="nucleotide sequence ID" value="NZ_JACXJA010000005.1"/>
</dbReference>